<evidence type="ECO:0000256" key="4">
    <source>
        <dbReference type="ARBA" id="ARBA00022737"/>
    </source>
</evidence>
<dbReference type="InterPro" id="IPR045161">
    <property type="entry name" value="Utp18"/>
</dbReference>
<evidence type="ECO:0000256" key="2">
    <source>
        <dbReference type="ARBA" id="ARBA00022552"/>
    </source>
</evidence>
<feature type="region of interest" description="Disordered" evidence="8">
    <location>
        <begin position="31"/>
        <end position="90"/>
    </location>
</feature>
<accession>A0A2T0FQ60</accession>
<dbReference type="InterPro" id="IPR001680">
    <property type="entry name" value="WD40_rpt"/>
</dbReference>
<dbReference type="SMART" id="SM00320">
    <property type="entry name" value="WD40"/>
    <property type="match status" value="5"/>
</dbReference>
<dbReference type="GO" id="GO:0034388">
    <property type="term" value="C:Pwp2p-containing subcomplex of 90S preribosome"/>
    <property type="evidence" value="ECO:0007669"/>
    <property type="project" value="TreeGrafter"/>
</dbReference>
<keyword evidence="10" id="KW-1185">Reference proteome</keyword>
<organism evidence="9 10">
    <name type="scientific">Wickerhamiella sorbophila</name>
    <dbReference type="NCBI Taxonomy" id="45607"/>
    <lineage>
        <taxon>Eukaryota</taxon>
        <taxon>Fungi</taxon>
        <taxon>Dikarya</taxon>
        <taxon>Ascomycota</taxon>
        <taxon>Saccharomycotina</taxon>
        <taxon>Dipodascomycetes</taxon>
        <taxon>Dipodascales</taxon>
        <taxon>Trichomonascaceae</taxon>
        <taxon>Wickerhamiella</taxon>
    </lineage>
</organism>
<dbReference type="AlphaFoldDB" id="A0A2T0FQ60"/>
<dbReference type="GO" id="GO:0006364">
    <property type="term" value="P:rRNA processing"/>
    <property type="evidence" value="ECO:0007669"/>
    <property type="project" value="UniProtKB-KW"/>
</dbReference>
<dbReference type="PROSITE" id="PS50082">
    <property type="entry name" value="WD_REPEATS_2"/>
    <property type="match status" value="1"/>
</dbReference>
<feature type="compositionally biased region" description="Acidic residues" evidence="8">
    <location>
        <begin position="73"/>
        <end position="90"/>
    </location>
</feature>
<dbReference type="OrthoDB" id="1935146at2759"/>
<evidence type="ECO:0000256" key="3">
    <source>
        <dbReference type="ARBA" id="ARBA00022574"/>
    </source>
</evidence>
<dbReference type="STRING" id="45607.A0A2T0FQ60"/>
<protein>
    <submittedName>
        <fullName evidence="9">Putative U3 small nucleolar RNA-associated protein 18</fullName>
    </submittedName>
</protein>
<evidence type="ECO:0000256" key="6">
    <source>
        <dbReference type="ARBA" id="ARBA00025767"/>
    </source>
</evidence>
<gene>
    <name evidence="9" type="ORF">B9G98_04735</name>
</gene>
<evidence type="ECO:0000256" key="7">
    <source>
        <dbReference type="PROSITE-ProRule" id="PRU00221"/>
    </source>
</evidence>
<dbReference type="Proteomes" id="UP000238350">
    <property type="component" value="Unassembled WGS sequence"/>
</dbReference>
<name>A0A2T0FQ60_9ASCO</name>
<dbReference type="SUPFAM" id="SSF50978">
    <property type="entry name" value="WD40 repeat-like"/>
    <property type="match status" value="1"/>
</dbReference>
<dbReference type="PANTHER" id="PTHR18359:SF0">
    <property type="entry name" value="U3 SMALL NUCLEOLAR RNA-ASSOCIATED PROTEIN 18 HOMOLOG"/>
    <property type="match status" value="1"/>
</dbReference>
<sequence length="510" mass="56616">MSIEKSKEELELEKLVFGDIESFDKALTDFRIEDSEASESEAEEDPDLDGVPGDNLFFVDDGANPDSDNQISESEDSKDDDSDMSDVWMDSDDEKLTVSLTSASKLKKLRLTESESLISGREYERRLRARFLKMNPAPSWTLSNGPEGSDSDVDGDDTVTPLDQLLAQKTSYISTVMRKMLPTSDIDITRLQDVNRQHPSKSAIQTLDFHPTHPLVLSGGYDRTLRIYHIDGKVNPVATSLHIRDSPFQTALFHLDGKRVFAGGRRRYLYIWNLETGGVEKITRMYGHGQTQQSMENFVLSPCGQYVGLIGSGGWMNVLGADNGQWVAGAKIDGVIADIFWGADGIVTIASTHGDIYEWSVESRQFIKRWKDVGAVGVTRIARSGRWCAVGASNGMINVYDLSNPKRGMKMSEDEPESYEPHFVIDNLVTTISSMKFSPDGQILVIASRAKRDALRLVHVPSFTVFKNWPTSSTPLGRVTSLAFAPGGQMLSAGNESGHCRLWALNHYQK</sequence>
<comment type="caution">
    <text evidence="9">The sequence shown here is derived from an EMBL/GenBank/DDBJ whole genome shotgun (WGS) entry which is preliminary data.</text>
</comment>
<dbReference type="InterPro" id="IPR036322">
    <property type="entry name" value="WD40_repeat_dom_sf"/>
</dbReference>
<dbReference type="GeneID" id="36518483"/>
<dbReference type="Pfam" id="PF00400">
    <property type="entry name" value="WD40"/>
    <property type="match status" value="2"/>
</dbReference>
<feature type="compositionally biased region" description="Acidic residues" evidence="8">
    <location>
        <begin position="35"/>
        <end position="48"/>
    </location>
</feature>
<dbReference type="GO" id="GO:0032040">
    <property type="term" value="C:small-subunit processome"/>
    <property type="evidence" value="ECO:0007669"/>
    <property type="project" value="TreeGrafter"/>
</dbReference>
<evidence type="ECO:0000256" key="5">
    <source>
        <dbReference type="ARBA" id="ARBA00023242"/>
    </source>
</evidence>
<dbReference type="RefSeq" id="XP_024667060.1">
    <property type="nucleotide sequence ID" value="XM_024811292.1"/>
</dbReference>
<evidence type="ECO:0000313" key="10">
    <source>
        <dbReference type="Proteomes" id="UP000238350"/>
    </source>
</evidence>
<proteinExistence type="inferred from homology"/>
<evidence type="ECO:0000256" key="1">
    <source>
        <dbReference type="ARBA" id="ARBA00004604"/>
    </source>
</evidence>
<comment type="subcellular location">
    <subcellularLocation>
        <location evidence="1">Nucleus</location>
        <location evidence="1">Nucleolus</location>
    </subcellularLocation>
</comment>
<dbReference type="PANTHER" id="PTHR18359">
    <property type="entry name" value="WD-REPEAT PROTEIN-RELATED"/>
    <property type="match status" value="1"/>
</dbReference>
<comment type="similarity">
    <text evidence="6">Belongs to the WD repeat UTP18 family.</text>
</comment>
<keyword evidence="5" id="KW-0539">Nucleus</keyword>
<keyword evidence="2" id="KW-0698">rRNA processing</keyword>
<evidence type="ECO:0000313" key="9">
    <source>
        <dbReference type="EMBL" id="PRT57115.1"/>
    </source>
</evidence>
<keyword evidence="3 7" id="KW-0853">WD repeat</keyword>
<feature type="repeat" description="WD" evidence="7">
    <location>
        <begin position="479"/>
        <end position="510"/>
    </location>
</feature>
<dbReference type="Gene3D" id="2.130.10.10">
    <property type="entry name" value="YVTN repeat-like/Quinoprotein amine dehydrogenase"/>
    <property type="match status" value="1"/>
</dbReference>
<keyword evidence="4" id="KW-0677">Repeat</keyword>
<reference evidence="9 10" key="1">
    <citation type="submission" date="2017-04" db="EMBL/GenBank/DDBJ databases">
        <title>Genome sequencing of [Candida] sorbophila.</title>
        <authorList>
            <person name="Ahn J.O."/>
        </authorList>
    </citation>
    <scope>NUCLEOTIDE SEQUENCE [LARGE SCALE GENOMIC DNA]</scope>
    <source>
        <strain evidence="9 10">DS02</strain>
    </source>
</reference>
<dbReference type="EMBL" id="NDIQ01000022">
    <property type="protein sequence ID" value="PRT57115.1"/>
    <property type="molecule type" value="Genomic_DNA"/>
</dbReference>
<dbReference type="InterPro" id="IPR015943">
    <property type="entry name" value="WD40/YVTN_repeat-like_dom_sf"/>
</dbReference>
<evidence type="ECO:0000256" key="8">
    <source>
        <dbReference type="SAM" id="MobiDB-lite"/>
    </source>
</evidence>